<dbReference type="AlphaFoldDB" id="A0A9D4QW63"/>
<protein>
    <submittedName>
        <fullName evidence="1">Uncharacterized protein</fullName>
    </submittedName>
</protein>
<keyword evidence="2" id="KW-1185">Reference proteome</keyword>
<dbReference type="Proteomes" id="UP000828390">
    <property type="component" value="Unassembled WGS sequence"/>
</dbReference>
<comment type="caution">
    <text evidence="1">The sequence shown here is derived from an EMBL/GenBank/DDBJ whole genome shotgun (WGS) entry which is preliminary data.</text>
</comment>
<name>A0A9D4QW63_DREPO</name>
<reference evidence="1" key="2">
    <citation type="submission" date="2020-11" db="EMBL/GenBank/DDBJ databases">
        <authorList>
            <person name="McCartney M.A."/>
            <person name="Auch B."/>
            <person name="Kono T."/>
            <person name="Mallez S."/>
            <person name="Becker A."/>
            <person name="Gohl D.M."/>
            <person name="Silverstein K.A.T."/>
            <person name="Koren S."/>
            <person name="Bechman K.B."/>
            <person name="Herman A."/>
            <person name="Abrahante J.E."/>
            <person name="Garbe J."/>
        </authorList>
    </citation>
    <scope>NUCLEOTIDE SEQUENCE</scope>
    <source>
        <strain evidence="1">Duluth1</strain>
        <tissue evidence="1">Whole animal</tissue>
    </source>
</reference>
<accession>A0A9D4QW63</accession>
<evidence type="ECO:0000313" key="2">
    <source>
        <dbReference type="Proteomes" id="UP000828390"/>
    </source>
</evidence>
<gene>
    <name evidence="1" type="ORF">DPMN_087478</name>
</gene>
<sequence length="121" mass="14028">MKKLSKTLPEAMSRDVIRTNVLTNFHAEVLTRFPVSWRTRFPKDQSHFRNIYSHLKKNACSRGGNLFQQTGTIFEFFQDTIGTNLLTQFHEDHTINVASSVLTRQMLTPQHARLTKGDHKN</sequence>
<evidence type="ECO:0000313" key="1">
    <source>
        <dbReference type="EMBL" id="KAH3845203.1"/>
    </source>
</evidence>
<dbReference type="EMBL" id="JAIWYP010000003">
    <property type="protein sequence ID" value="KAH3845203.1"/>
    <property type="molecule type" value="Genomic_DNA"/>
</dbReference>
<reference evidence="1" key="1">
    <citation type="journal article" date="2019" name="bioRxiv">
        <title>The Genome of the Zebra Mussel, Dreissena polymorpha: A Resource for Invasive Species Research.</title>
        <authorList>
            <person name="McCartney M.A."/>
            <person name="Auch B."/>
            <person name="Kono T."/>
            <person name="Mallez S."/>
            <person name="Zhang Y."/>
            <person name="Obille A."/>
            <person name="Becker A."/>
            <person name="Abrahante J.E."/>
            <person name="Garbe J."/>
            <person name="Badalamenti J.P."/>
            <person name="Herman A."/>
            <person name="Mangelson H."/>
            <person name="Liachko I."/>
            <person name="Sullivan S."/>
            <person name="Sone E.D."/>
            <person name="Koren S."/>
            <person name="Silverstein K.A.T."/>
            <person name="Beckman K.B."/>
            <person name="Gohl D.M."/>
        </authorList>
    </citation>
    <scope>NUCLEOTIDE SEQUENCE</scope>
    <source>
        <strain evidence="1">Duluth1</strain>
        <tissue evidence="1">Whole animal</tissue>
    </source>
</reference>
<organism evidence="1 2">
    <name type="scientific">Dreissena polymorpha</name>
    <name type="common">Zebra mussel</name>
    <name type="synonym">Mytilus polymorpha</name>
    <dbReference type="NCBI Taxonomy" id="45954"/>
    <lineage>
        <taxon>Eukaryota</taxon>
        <taxon>Metazoa</taxon>
        <taxon>Spiralia</taxon>
        <taxon>Lophotrochozoa</taxon>
        <taxon>Mollusca</taxon>
        <taxon>Bivalvia</taxon>
        <taxon>Autobranchia</taxon>
        <taxon>Heteroconchia</taxon>
        <taxon>Euheterodonta</taxon>
        <taxon>Imparidentia</taxon>
        <taxon>Neoheterodontei</taxon>
        <taxon>Myida</taxon>
        <taxon>Dreissenoidea</taxon>
        <taxon>Dreissenidae</taxon>
        <taxon>Dreissena</taxon>
    </lineage>
</organism>
<proteinExistence type="predicted"/>